<name>A0AAI8PPH1_9ACTN</name>
<evidence type="ECO:0000313" key="2">
    <source>
        <dbReference type="EMBL" id="AYC40100.1"/>
    </source>
</evidence>
<accession>A0AAI8PPH1</accession>
<feature type="compositionally biased region" description="Polar residues" evidence="1">
    <location>
        <begin position="1"/>
        <end position="11"/>
    </location>
</feature>
<organism evidence="2 3">
    <name type="scientific">Streptomyces griseorubiginosus</name>
    <dbReference type="NCBI Taxonomy" id="67304"/>
    <lineage>
        <taxon>Bacteria</taxon>
        <taxon>Bacillati</taxon>
        <taxon>Actinomycetota</taxon>
        <taxon>Actinomycetes</taxon>
        <taxon>Kitasatosporales</taxon>
        <taxon>Streptomycetaceae</taxon>
        <taxon>Streptomyces</taxon>
    </lineage>
</organism>
<gene>
    <name evidence="2" type="ORF">DWG14_04347</name>
</gene>
<feature type="compositionally biased region" description="Low complexity" evidence="1">
    <location>
        <begin position="95"/>
        <end position="107"/>
    </location>
</feature>
<sequence>MRSRPSCGSTHARNDHIHTTVPGTTAGWGGTSEHGGFVDKPATDVDLGMPDLAGHLERDLDAPLPAGPLGQVLWQVVYGPGDPGDSAAAFDSALPSAPASRPARRSSGPQEVAHAEGAAVS</sequence>
<proteinExistence type="predicted"/>
<reference evidence="2 3" key="1">
    <citation type="submission" date="2018-09" db="EMBL/GenBank/DDBJ databases">
        <title>Production of Trimethoprim by Streptomyces sp. 3E-1.</title>
        <authorList>
            <person name="Kang H.J."/>
            <person name="Kim S.B."/>
        </authorList>
    </citation>
    <scope>NUCLEOTIDE SEQUENCE [LARGE SCALE GENOMIC DNA]</scope>
    <source>
        <strain evidence="2 3">3E-1</strain>
    </source>
</reference>
<dbReference type="AlphaFoldDB" id="A0AAI8PPH1"/>
<feature type="region of interest" description="Disordered" evidence="1">
    <location>
        <begin position="1"/>
        <end position="50"/>
    </location>
</feature>
<dbReference type="KEGG" id="sge:DWG14_04347"/>
<evidence type="ECO:0000313" key="3">
    <source>
        <dbReference type="Proteomes" id="UP000265765"/>
    </source>
</evidence>
<dbReference type="EMBL" id="CP032427">
    <property type="protein sequence ID" value="AYC40100.1"/>
    <property type="molecule type" value="Genomic_DNA"/>
</dbReference>
<evidence type="ECO:0000256" key="1">
    <source>
        <dbReference type="SAM" id="MobiDB-lite"/>
    </source>
</evidence>
<dbReference type="Proteomes" id="UP000265765">
    <property type="component" value="Chromosome"/>
</dbReference>
<feature type="region of interest" description="Disordered" evidence="1">
    <location>
        <begin position="80"/>
        <end position="121"/>
    </location>
</feature>
<protein>
    <submittedName>
        <fullName evidence="2">Uncharacterized protein</fullName>
    </submittedName>
</protein>